<dbReference type="PANTHER" id="PTHR30168">
    <property type="entry name" value="PUTATIVE MEMBRANE PROTEIN YPFJ"/>
    <property type="match status" value="1"/>
</dbReference>
<comment type="caution">
    <text evidence="6">The sequence shown here is derived from an EMBL/GenBank/DDBJ whole genome shotgun (WGS) entry which is preliminary data.</text>
</comment>
<dbReference type="eggNOG" id="COG2321">
    <property type="taxonomic scope" value="Bacteria"/>
</dbReference>
<proteinExistence type="predicted"/>
<dbReference type="Proteomes" id="UP000031419">
    <property type="component" value="Unassembled WGS sequence"/>
</dbReference>
<dbReference type="GO" id="GO:0016020">
    <property type="term" value="C:membrane"/>
    <property type="evidence" value="ECO:0007669"/>
    <property type="project" value="UniProtKB-SubCell"/>
</dbReference>
<evidence type="ECO:0008006" key="8">
    <source>
        <dbReference type="Google" id="ProtNLM"/>
    </source>
</evidence>
<evidence type="ECO:0000313" key="6">
    <source>
        <dbReference type="EMBL" id="KEI43328.1"/>
    </source>
</evidence>
<evidence type="ECO:0000256" key="2">
    <source>
        <dbReference type="ARBA" id="ARBA00022692"/>
    </source>
</evidence>
<keyword evidence="3 5" id="KW-1133">Transmembrane helix</keyword>
<dbReference type="Pfam" id="PF04228">
    <property type="entry name" value="Zn_peptidase"/>
    <property type="match status" value="1"/>
</dbReference>
<sequence length="322" mass="35178">MPPGAIVGVVAINLVVLVVGFIGLITPSSTSEASDYTYTPTYSYTYTPSYTLNSATEDTDSYTAETETETSYEDEYTTEDEVAAQPQPVVALEDNPINMPGTGAVTTSCEIPQFNTDAASQERFYQAVLPCLMEAWTPALEAAGLPVEPPTVITSGENVTSPCGPRQWNQTAMYCPANHTIYMTARYYAEVEKRTHPGVYLGQFAHEFGHALQGMVGISQGYSNALYDVGGFDTEEGLELSRRIELQATCFEGMTLAALQNGGVSNDYIFTALEDSSNRGDAYGNQRDHGTPESNRMWVEQGFYKNQVSECNTWAIDSSYVQ</sequence>
<evidence type="ECO:0000256" key="3">
    <source>
        <dbReference type="ARBA" id="ARBA00022989"/>
    </source>
</evidence>
<dbReference type="AlphaFoldDB" id="A0A073AU63"/>
<keyword evidence="7" id="KW-1185">Reference proteome</keyword>
<dbReference type="InterPro" id="IPR007343">
    <property type="entry name" value="Uncharacterised_pept_Zn_put"/>
</dbReference>
<accession>A0A073AU63</accession>
<dbReference type="RefSeq" id="WP_029719539.1">
    <property type="nucleotide sequence ID" value="NZ_JAJUIW010000007.1"/>
</dbReference>
<dbReference type="STRING" id="28042.GU90_16310"/>
<dbReference type="PANTHER" id="PTHR30168:SF0">
    <property type="entry name" value="INNER MEMBRANE PROTEIN"/>
    <property type="match status" value="1"/>
</dbReference>
<organism evidence="6 7">
    <name type="scientific">Saccharopolyspora rectivirgula</name>
    <dbReference type="NCBI Taxonomy" id="28042"/>
    <lineage>
        <taxon>Bacteria</taxon>
        <taxon>Bacillati</taxon>
        <taxon>Actinomycetota</taxon>
        <taxon>Actinomycetes</taxon>
        <taxon>Pseudonocardiales</taxon>
        <taxon>Pseudonocardiaceae</taxon>
        <taxon>Saccharopolyspora</taxon>
    </lineage>
</organism>
<evidence type="ECO:0000256" key="5">
    <source>
        <dbReference type="SAM" id="Phobius"/>
    </source>
</evidence>
<reference evidence="6 7" key="1">
    <citation type="submission" date="2014-06" db="EMBL/GenBank/DDBJ databases">
        <title>Saccharopolyspora rectivirgula DSM-43113 Genome sequencing.</title>
        <authorList>
            <person name="Barrera C."/>
            <person name="Millon L."/>
            <person name="Rognon B."/>
            <person name="Zaugg C."/>
            <person name="Monod M."/>
        </authorList>
    </citation>
    <scope>NUCLEOTIDE SEQUENCE [LARGE SCALE GENOMIC DNA]</scope>
    <source>
        <strain evidence="6 7">DSM 43113</strain>
    </source>
</reference>
<protein>
    <recommendedName>
        <fullName evidence="8">Metalloprotease</fullName>
    </recommendedName>
</protein>
<name>A0A073AU63_9PSEU</name>
<evidence type="ECO:0000313" key="7">
    <source>
        <dbReference type="Proteomes" id="UP000031419"/>
    </source>
</evidence>
<feature type="transmembrane region" description="Helical" evidence="5">
    <location>
        <begin position="6"/>
        <end position="25"/>
    </location>
</feature>
<keyword evidence="4 5" id="KW-0472">Membrane</keyword>
<evidence type="ECO:0000256" key="1">
    <source>
        <dbReference type="ARBA" id="ARBA00004167"/>
    </source>
</evidence>
<evidence type="ECO:0000256" key="4">
    <source>
        <dbReference type="ARBA" id="ARBA00023136"/>
    </source>
</evidence>
<comment type="subcellular location">
    <subcellularLocation>
        <location evidence="1">Membrane</location>
        <topology evidence="1">Single-pass membrane protein</topology>
    </subcellularLocation>
</comment>
<dbReference type="EMBL" id="JNVU01000039">
    <property type="protein sequence ID" value="KEI43328.1"/>
    <property type="molecule type" value="Genomic_DNA"/>
</dbReference>
<gene>
    <name evidence="6" type="ORF">GU90_16310</name>
</gene>
<keyword evidence="2 5" id="KW-0812">Transmembrane</keyword>